<evidence type="ECO:0000313" key="2">
    <source>
        <dbReference type="EMBL" id="QHS97658.1"/>
    </source>
</evidence>
<dbReference type="EMBL" id="MN739301">
    <property type="protein sequence ID" value="QHS97658.1"/>
    <property type="molecule type" value="Genomic_DNA"/>
</dbReference>
<name>A0A6C0C1X6_9ZZZZ</name>
<keyword evidence="1" id="KW-0472">Membrane</keyword>
<dbReference type="AlphaFoldDB" id="A0A6C0C1X6"/>
<organism evidence="2">
    <name type="scientific">viral metagenome</name>
    <dbReference type="NCBI Taxonomy" id="1070528"/>
    <lineage>
        <taxon>unclassified sequences</taxon>
        <taxon>metagenomes</taxon>
        <taxon>organismal metagenomes</taxon>
    </lineage>
</organism>
<keyword evidence="1" id="KW-0812">Transmembrane</keyword>
<protein>
    <submittedName>
        <fullName evidence="2">Uncharacterized protein</fullName>
    </submittedName>
</protein>
<feature type="transmembrane region" description="Helical" evidence="1">
    <location>
        <begin position="25"/>
        <end position="44"/>
    </location>
</feature>
<feature type="transmembrane region" description="Helical" evidence="1">
    <location>
        <begin position="56"/>
        <end position="75"/>
    </location>
</feature>
<evidence type="ECO:0000256" key="1">
    <source>
        <dbReference type="SAM" id="Phobius"/>
    </source>
</evidence>
<accession>A0A6C0C1X6</accession>
<reference evidence="2" key="1">
    <citation type="journal article" date="2020" name="Nature">
        <title>Giant virus diversity and host interactions through global metagenomics.</title>
        <authorList>
            <person name="Schulz F."/>
            <person name="Roux S."/>
            <person name="Paez-Espino D."/>
            <person name="Jungbluth S."/>
            <person name="Walsh D.A."/>
            <person name="Denef V.J."/>
            <person name="McMahon K.D."/>
            <person name="Konstantinidis K.T."/>
            <person name="Eloe-Fadrosh E.A."/>
            <person name="Kyrpides N.C."/>
            <person name="Woyke T."/>
        </authorList>
    </citation>
    <scope>NUCLEOTIDE SEQUENCE</scope>
    <source>
        <strain evidence="2">GVMAG-M-3300020182-33</strain>
    </source>
</reference>
<keyword evidence="1" id="KW-1133">Transmembrane helix</keyword>
<sequence length="140" mass="14920">MSMLPYLSSVTCTEKNNNTAKVVNALATVVYFAVFGLAIFLAIRDMNSLDTTASKVWLFVFALFAPELYVIIHGLSSSSMGMPFFSETAVEVPFSMSHGSNSATPSHEAATNMAAHIQKASDKLNSQSTVDALSSLASSL</sequence>
<proteinExistence type="predicted"/>